<gene>
    <name evidence="2" type="ORF">Tci_861393</name>
</gene>
<organism evidence="2">
    <name type="scientific">Tanacetum cinerariifolium</name>
    <name type="common">Dalmatian daisy</name>
    <name type="synonym">Chrysanthemum cinerariifolium</name>
    <dbReference type="NCBI Taxonomy" id="118510"/>
    <lineage>
        <taxon>Eukaryota</taxon>
        <taxon>Viridiplantae</taxon>
        <taxon>Streptophyta</taxon>
        <taxon>Embryophyta</taxon>
        <taxon>Tracheophyta</taxon>
        <taxon>Spermatophyta</taxon>
        <taxon>Magnoliopsida</taxon>
        <taxon>eudicotyledons</taxon>
        <taxon>Gunneridae</taxon>
        <taxon>Pentapetalae</taxon>
        <taxon>asterids</taxon>
        <taxon>campanulids</taxon>
        <taxon>Asterales</taxon>
        <taxon>Asteraceae</taxon>
        <taxon>Asteroideae</taxon>
        <taxon>Anthemideae</taxon>
        <taxon>Anthemidinae</taxon>
        <taxon>Tanacetum</taxon>
    </lineage>
</organism>
<feature type="non-terminal residue" evidence="2">
    <location>
        <position position="215"/>
    </location>
</feature>
<evidence type="ECO:0000313" key="2">
    <source>
        <dbReference type="EMBL" id="GFC89423.1"/>
    </source>
</evidence>
<feature type="compositionally biased region" description="Acidic residues" evidence="1">
    <location>
        <begin position="42"/>
        <end position="59"/>
    </location>
</feature>
<accession>A0A699RUZ4</accession>
<feature type="non-terminal residue" evidence="2">
    <location>
        <position position="1"/>
    </location>
</feature>
<dbReference type="EMBL" id="BKCJ011120866">
    <property type="protein sequence ID" value="GFC89423.1"/>
    <property type="molecule type" value="Genomic_DNA"/>
</dbReference>
<proteinExistence type="predicted"/>
<name>A0A699RUZ4_TANCI</name>
<evidence type="ECO:0000256" key="1">
    <source>
        <dbReference type="SAM" id="MobiDB-lite"/>
    </source>
</evidence>
<reference evidence="2" key="1">
    <citation type="journal article" date="2019" name="Sci. Rep.">
        <title>Draft genome of Tanacetum cinerariifolium, the natural source of mosquito coil.</title>
        <authorList>
            <person name="Yamashiro T."/>
            <person name="Shiraishi A."/>
            <person name="Satake H."/>
            <person name="Nakayama K."/>
        </authorList>
    </citation>
    <scope>NUCLEOTIDE SEQUENCE</scope>
</reference>
<feature type="region of interest" description="Disordered" evidence="1">
    <location>
        <begin position="1"/>
        <end position="97"/>
    </location>
</feature>
<feature type="compositionally biased region" description="Acidic residues" evidence="1">
    <location>
        <begin position="8"/>
        <end position="34"/>
    </location>
</feature>
<protein>
    <submittedName>
        <fullName evidence="2">Uncharacterized protein</fullName>
    </submittedName>
</protein>
<feature type="compositionally biased region" description="Basic and acidic residues" evidence="1">
    <location>
        <begin position="68"/>
        <end position="91"/>
    </location>
</feature>
<comment type="caution">
    <text evidence="2">The sequence shown here is derived from an EMBL/GenBank/DDBJ whole genome shotgun (WGS) entry which is preliminary data.</text>
</comment>
<sequence length="215" mass="23682">DDNKEKDGDGDDGEEGNVDDDDDDDGDDGDDDDQEVGRDDKQEYDDKEFAEETKDEESFDPILQTLKNSKDEGDGKEDQGLNIGEEERQVKEEEEDELYRDVNINQGRESQANLEVEDSHVTLTLINPDGQQQSSSVSSQFVTSMLNLTFDVGMKSIFKTTSQLDVQTPTSVAPLPMTAPTMTPSTIPTITTTSQAPILPTTVPSNIIQNLPNFG</sequence>
<dbReference type="AlphaFoldDB" id="A0A699RUZ4"/>